<evidence type="ECO:0000313" key="3">
    <source>
        <dbReference type="Proteomes" id="UP000060487"/>
    </source>
</evidence>
<keyword evidence="1" id="KW-0812">Transmembrane</keyword>
<reference evidence="2 3" key="1">
    <citation type="submission" date="2015-11" db="EMBL/GenBank/DDBJ databases">
        <authorList>
            <person name="Lin W."/>
        </authorList>
    </citation>
    <scope>NUCLEOTIDE SEQUENCE [LARGE SCALE GENOMIC DNA]</scope>
    <source>
        <strain evidence="2 3">HCH-1</strain>
    </source>
</reference>
<evidence type="ECO:0000256" key="1">
    <source>
        <dbReference type="SAM" id="Phobius"/>
    </source>
</evidence>
<dbReference type="RefSeq" id="WP_085053404.1">
    <property type="nucleotide sequence ID" value="NZ_LNQR01000109.1"/>
</dbReference>
<accession>A0ABR5SC32</accession>
<sequence length="237" mass="26418">MLIENKKTFYIGILYSISFFAVLVVIFSPIFGGGRNGLVFSDDMFNKLSKGSSYFIPKIMKANEKNMGKQFSVTVTLDKPEDAQKAAEQFKKAGSEAQADAGTLKLTGDLGKTLGAILKDADSMFNNNSDKLKADYGYDGKDVLNYWWQALSKMDKALKKDGKIAESKEVGTVMKKAVEPAYNFFGVESQKVSDKIGIMTGLLVFYVVYTMWWGFAIYYLFEGIGFSMKKAKVKKEV</sequence>
<name>A0ABR5SC32_9BACT</name>
<feature type="transmembrane region" description="Helical" evidence="1">
    <location>
        <begin position="196"/>
        <end position="221"/>
    </location>
</feature>
<protein>
    <submittedName>
        <fullName evidence="2">Uncharacterized protein</fullName>
    </submittedName>
</protein>
<dbReference type="Proteomes" id="UP000060487">
    <property type="component" value="Unassembled WGS sequence"/>
</dbReference>
<feature type="transmembrane region" description="Helical" evidence="1">
    <location>
        <begin position="12"/>
        <end position="31"/>
    </location>
</feature>
<organism evidence="2 3">
    <name type="scientific">Candidatus Magnetominusculus xianensis</name>
    <dbReference type="NCBI Taxonomy" id="1748249"/>
    <lineage>
        <taxon>Bacteria</taxon>
        <taxon>Pseudomonadati</taxon>
        <taxon>Nitrospirota</taxon>
        <taxon>Nitrospiria</taxon>
        <taxon>Nitrospirales</taxon>
        <taxon>Nitrospiraceae</taxon>
        <taxon>Candidatus Magnetominusculus</taxon>
    </lineage>
</organism>
<proteinExistence type="predicted"/>
<keyword evidence="1" id="KW-1133">Transmembrane helix</keyword>
<keyword evidence="1" id="KW-0472">Membrane</keyword>
<dbReference type="EMBL" id="LNQR01000109">
    <property type="protein sequence ID" value="KWT78989.1"/>
    <property type="molecule type" value="Genomic_DNA"/>
</dbReference>
<comment type="caution">
    <text evidence="2">The sequence shown here is derived from an EMBL/GenBank/DDBJ whole genome shotgun (WGS) entry which is preliminary data.</text>
</comment>
<keyword evidence="3" id="KW-1185">Reference proteome</keyword>
<evidence type="ECO:0000313" key="2">
    <source>
        <dbReference type="EMBL" id="KWT78989.1"/>
    </source>
</evidence>
<gene>
    <name evidence="2" type="ORF">ASN18_2786</name>
</gene>